<dbReference type="GO" id="GO:0030288">
    <property type="term" value="C:outer membrane-bounded periplasmic space"/>
    <property type="evidence" value="ECO:0007669"/>
    <property type="project" value="UniProtKB-UniRule"/>
</dbReference>
<dbReference type="InterPro" id="IPR034706">
    <property type="entry name" value="CpoB"/>
</dbReference>
<evidence type="ECO:0000256" key="1">
    <source>
        <dbReference type="HAMAP-Rule" id="MF_02066"/>
    </source>
</evidence>
<dbReference type="Pfam" id="PF13432">
    <property type="entry name" value="TPR_16"/>
    <property type="match status" value="1"/>
</dbReference>
<keyword evidence="1" id="KW-0175">Coiled coil</keyword>
<dbReference type="Pfam" id="PF13174">
    <property type="entry name" value="TPR_6"/>
    <property type="match status" value="1"/>
</dbReference>
<proteinExistence type="inferred from homology"/>
<comment type="caution">
    <text evidence="2">The sequence shown here is derived from an EMBL/GenBank/DDBJ whole genome shotgun (WGS) entry which is preliminary data.</text>
</comment>
<gene>
    <name evidence="2" type="primary">ygbF</name>
    <name evidence="1" type="synonym">cpoB</name>
    <name evidence="2" type="ORF">DI533_08350</name>
</gene>
<name>A0A2W5UAY8_CERSP</name>
<accession>A0A2W5UAY8</accession>
<dbReference type="NCBIfam" id="TIGR02795">
    <property type="entry name" value="tol_pal_ybgF"/>
    <property type="match status" value="1"/>
</dbReference>
<evidence type="ECO:0000313" key="2">
    <source>
        <dbReference type="EMBL" id="PZR00554.1"/>
    </source>
</evidence>
<feature type="signal peptide" evidence="1">
    <location>
        <begin position="1"/>
        <end position="21"/>
    </location>
</feature>
<keyword evidence="1" id="KW-0574">Periplasm</keyword>
<dbReference type="InterPro" id="IPR014162">
    <property type="entry name" value="CpoB_C"/>
</dbReference>
<keyword evidence="1" id="KW-0131">Cell cycle</keyword>
<dbReference type="Proteomes" id="UP000248975">
    <property type="component" value="Unassembled WGS sequence"/>
</dbReference>
<comment type="function">
    <text evidence="1">Mediates coordination of peptidoglycan synthesis and outer membrane constriction during cell division.</text>
</comment>
<protein>
    <recommendedName>
        <fullName evidence="1">Cell division coordinator CpoB</fullName>
    </recommendedName>
</protein>
<dbReference type="SUPFAM" id="SSF48452">
    <property type="entry name" value="TPR-like"/>
    <property type="match status" value="1"/>
</dbReference>
<keyword evidence="1" id="KW-0732">Signal</keyword>
<dbReference type="HAMAP" id="MF_02066">
    <property type="entry name" value="CpoB"/>
    <property type="match status" value="1"/>
</dbReference>
<comment type="similarity">
    <text evidence="1">Belongs to the CpoB family.</text>
</comment>
<comment type="subcellular location">
    <subcellularLocation>
        <location evidence="1">Periplasm</location>
    </subcellularLocation>
</comment>
<dbReference type="AlphaFoldDB" id="A0A2W5UAY8"/>
<dbReference type="GO" id="GO:0043093">
    <property type="term" value="P:FtsZ-dependent cytokinesis"/>
    <property type="evidence" value="ECO:0007669"/>
    <property type="project" value="UniProtKB-UniRule"/>
</dbReference>
<feature type="chain" id="PRO_5016185481" description="Cell division coordinator CpoB" evidence="1">
    <location>
        <begin position="22"/>
        <end position="275"/>
    </location>
</feature>
<dbReference type="Gene3D" id="1.25.40.10">
    <property type="entry name" value="Tetratricopeptide repeat domain"/>
    <property type="match status" value="1"/>
</dbReference>
<dbReference type="InterPro" id="IPR011990">
    <property type="entry name" value="TPR-like_helical_dom_sf"/>
</dbReference>
<keyword evidence="1" id="KW-0132">Cell division</keyword>
<reference evidence="2 3" key="1">
    <citation type="submission" date="2017-08" db="EMBL/GenBank/DDBJ databases">
        <title>Infants hospitalized years apart are colonized by the same room-sourced microbial strains.</title>
        <authorList>
            <person name="Brooks B."/>
            <person name="Olm M.R."/>
            <person name="Firek B.A."/>
            <person name="Baker R."/>
            <person name="Thomas B.C."/>
            <person name="Morowitz M.J."/>
            <person name="Banfield J.F."/>
        </authorList>
    </citation>
    <scope>NUCLEOTIDE SEQUENCE [LARGE SCALE GENOMIC DNA]</scope>
    <source>
        <strain evidence="2">S2_003_000_R2_11</strain>
    </source>
</reference>
<dbReference type="EMBL" id="QFQS01000001">
    <property type="protein sequence ID" value="PZR00554.1"/>
    <property type="molecule type" value="Genomic_DNA"/>
</dbReference>
<dbReference type="InterPro" id="IPR019734">
    <property type="entry name" value="TPR_rpt"/>
</dbReference>
<sequence precursor="true">MTPLRLVLAICLALLPGLAAAQDDRAQTLADLRAEVQILTRDITNLRQELVTTGGATSGIAGGSALQRMDAIEAALSQLTSKTEELQNRINKVVMDGTNRIGDIEFRLTELEGGDVSKLPSTPALGGEAQVPAVAAPVAQGGTDAPELAVSEQADFDRAKEVLGKGDFRTAADLFATFTETYSGGPLSGEAQYLRGEALSQLGDTANAARAYLESFSGTPNGPRAPEALFKLGRSLGTLGQVPEACVTLKEVGVRFPTAPSAGEALTAMQGLGCS</sequence>
<feature type="coiled-coil region" evidence="1">
    <location>
        <begin position="29"/>
        <end position="96"/>
    </location>
</feature>
<evidence type="ECO:0000313" key="3">
    <source>
        <dbReference type="Proteomes" id="UP000248975"/>
    </source>
</evidence>
<organism evidence="2 3">
    <name type="scientific">Cereibacter sphaeroides</name>
    <name type="common">Rhodobacter sphaeroides</name>
    <dbReference type="NCBI Taxonomy" id="1063"/>
    <lineage>
        <taxon>Bacteria</taxon>
        <taxon>Pseudomonadati</taxon>
        <taxon>Pseudomonadota</taxon>
        <taxon>Alphaproteobacteria</taxon>
        <taxon>Rhodobacterales</taxon>
        <taxon>Paracoccaceae</taxon>
        <taxon>Cereibacter</taxon>
    </lineage>
</organism>